<feature type="transmembrane region" description="Helical" evidence="1">
    <location>
        <begin position="122"/>
        <end position="138"/>
    </location>
</feature>
<sequence length="196" mass="22633">MARPNVENIECPMEQYAHQEPPSADDTAGEIRATLRQGLLDDIKGLRRFSNRGLWALSLFLMVSTLAWRNFPFLPRPQQFVQAMGPAPGSQLISMVLIIYTFSAIVLSLCRMMANLRHRSSFCHVGYLSVFYFFYYLSEGLADNYWAVFGAGFTILCMESYRIWTWCNDNIQKKNEQLAYLERNGRLPLDDSYLET</sequence>
<accession>A0A6V8N7G8</accession>
<keyword evidence="3" id="KW-1185">Reference proteome</keyword>
<keyword evidence="1" id="KW-1133">Transmembrane helix</keyword>
<keyword evidence="1" id="KW-0472">Membrane</keyword>
<feature type="transmembrane region" description="Helical" evidence="1">
    <location>
        <begin position="144"/>
        <end position="164"/>
    </location>
</feature>
<name>A0A6V8N7G8_9BACT</name>
<dbReference type="Proteomes" id="UP000587586">
    <property type="component" value="Unassembled WGS sequence"/>
</dbReference>
<evidence type="ECO:0000313" key="2">
    <source>
        <dbReference type="EMBL" id="GFO68441.1"/>
    </source>
</evidence>
<protein>
    <recommendedName>
        <fullName evidence="4">Menaquinol oxidoreductase</fullName>
    </recommendedName>
</protein>
<comment type="caution">
    <text evidence="2">The sequence shown here is derived from an EMBL/GenBank/DDBJ whole genome shotgun (WGS) entry which is preliminary data.</text>
</comment>
<feature type="transmembrane region" description="Helical" evidence="1">
    <location>
        <begin position="53"/>
        <end position="71"/>
    </location>
</feature>
<dbReference type="RefSeq" id="WP_246329772.1">
    <property type="nucleotide sequence ID" value="NZ_BLXZ01000003.1"/>
</dbReference>
<keyword evidence="1" id="KW-0812">Transmembrane</keyword>
<evidence type="ECO:0000313" key="3">
    <source>
        <dbReference type="Proteomes" id="UP000587586"/>
    </source>
</evidence>
<evidence type="ECO:0000256" key="1">
    <source>
        <dbReference type="SAM" id="Phobius"/>
    </source>
</evidence>
<dbReference type="EMBL" id="BLXZ01000003">
    <property type="protein sequence ID" value="GFO68441.1"/>
    <property type="molecule type" value="Genomic_DNA"/>
</dbReference>
<feature type="transmembrane region" description="Helical" evidence="1">
    <location>
        <begin position="91"/>
        <end position="110"/>
    </location>
</feature>
<proteinExistence type="predicted"/>
<dbReference type="AlphaFoldDB" id="A0A6V8N7G8"/>
<reference evidence="3" key="1">
    <citation type="submission" date="2020-06" db="EMBL/GenBank/DDBJ databases">
        <title>Draft genomic sequecing of Geomonas sp. Red745.</title>
        <authorList>
            <person name="Itoh H."/>
            <person name="Xu Z.X."/>
            <person name="Ushijima N."/>
            <person name="Masuda Y."/>
            <person name="Shiratori Y."/>
            <person name="Senoo K."/>
        </authorList>
    </citation>
    <scope>NUCLEOTIDE SEQUENCE [LARGE SCALE GENOMIC DNA]</scope>
    <source>
        <strain evidence="3">Red745</strain>
    </source>
</reference>
<evidence type="ECO:0008006" key="4">
    <source>
        <dbReference type="Google" id="ProtNLM"/>
    </source>
</evidence>
<organism evidence="2 3">
    <name type="scientific">Geomonas limicola</name>
    <dbReference type="NCBI Taxonomy" id="2740186"/>
    <lineage>
        <taxon>Bacteria</taxon>
        <taxon>Pseudomonadati</taxon>
        <taxon>Thermodesulfobacteriota</taxon>
        <taxon>Desulfuromonadia</taxon>
        <taxon>Geobacterales</taxon>
        <taxon>Geobacteraceae</taxon>
        <taxon>Geomonas</taxon>
    </lineage>
</organism>
<gene>
    <name evidence="2" type="ORF">GMLC_20200</name>
</gene>